<evidence type="ECO:0000256" key="2">
    <source>
        <dbReference type="ARBA" id="ARBA00023125"/>
    </source>
</evidence>
<dbReference type="InterPro" id="IPR010982">
    <property type="entry name" value="Lambda_DNA-bd_dom_sf"/>
</dbReference>
<dbReference type="PROSITE" id="PS50932">
    <property type="entry name" value="HTH_LACI_2"/>
    <property type="match status" value="1"/>
</dbReference>
<dbReference type="PANTHER" id="PTHR30146">
    <property type="entry name" value="LACI-RELATED TRANSCRIPTIONAL REPRESSOR"/>
    <property type="match status" value="1"/>
</dbReference>
<keyword evidence="6" id="KW-1185">Reference proteome</keyword>
<dbReference type="Gene3D" id="1.10.260.40">
    <property type="entry name" value="lambda repressor-like DNA-binding domains"/>
    <property type="match status" value="1"/>
</dbReference>
<feature type="domain" description="HTH lacI-type" evidence="4">
    <location>
        <begin position="15"/>
        <end position="69"/>
    </location>
</feature>
<proteinExistence type="predicted"/>
<organism evidence="5 6">
    <name type="scientific">Futiania mangrovi</name>
    <dbReference type="NCBI Taxonomy" id="2959716"/>
    <lineage>
        <taxon>Bacteria</taxon>
        <taxon>Pseudomonadati</taxon>
        <taxon>Pseudomonadota</taxon>
        <taxon>Alphaproteobacteria</taxon>
        <taxon>Futianiales</taxon>
        <taxon>Futianiaceae</taxon>
        <taxon>Futiania</taxon>
    </lineage>
</organism>
<protein>
    <submittedName>
        <fullName evidence="5">LacI family transcriptional regulator</fullName>
    </submittedName>
</protein>
<accession>A0A9J6PM83</accession>
<dbReference type="SUPFAM" id="SSF47413">
    <property type="entry name" value="lambda repressor-like DNA-binding domains"/>
    <property type="match status" value="1"/>
</dbReference>
<evidence type="ECO:0000256" key="3">
    <source>
        <dbReference type="ARBA" id="ARBA00023163"/>
    </source>
</evidence>
<evidence type="ECO:0000259" key="4">
    <source>
        <dbReference type="PROSITE" id="PS50932"/>
    </source>
</evidence>
<dbReference type="CDD" id="cd01392">
    <property type="entry name" value="HTH_LacI"/>
    <property type="match status" value="1"/>
</dbReference>
<dbReference type="InterPro" id="IPR028082">
    <property type="entry name" value="Peripla_BP_I"/>
</dbReference>
<dbReference type="PROSITE" id="PS00356">
    <property type="entry name" value="HTH_LACI_1"/>
    <property type="match status" value="1"/>
</dbReference>
<sequence>MSDQSKRKKLSRLVPTVRDVAKRAGVSPATVSRALGDKAVVSPELRQRVQDAANALGYRPNAFARGLREGRSRIVALLVGDIEQSHFSSLTKHVQKELSAVGTDLLLHDLEHREDRLMHILRQAPALQLNGIVLASSDTISSAAATEIAAARNAGIPIVAAGQDLTWAGVPSVTYNERAAARHSVGQLLALGGAPCAYVGRVQGSAVGTERHRGYCDAHEAAGAPRDAALTWDVAYRYSAGRDAVNRALREGIAFRSIQAGSDELAMGALAALTDHGLRVPRDVRLVGFGNVEMSAHLRPALTTLSSHAEEMARCIHQALDSQWQGQAPQELVMIERGLVQRQSS</sequence>
<dbReference type="SMART" id="SM00354">
    <property type="entry name" value="HTH_LACI"/>
    <property type="match status" value="1"/>
</dbReference>
<keyword evidence="1" id="KW-0805">Transcription regulation</keyword>
<dbReference type="InterPro" id="IPR046335">
    <property type="entry name" value="LacI/GalR-like_sensor"/>
</dbReference>
<evidence type="ECO:0000313" key="5">
    <source>
        <dbReference type="EMBL" id="MCP1337154.1"/>
    </source>
</evidence>
<dbReference type="GO" id="GO:0003700">
    <property type="term" value="F:DNA-binding transcription factor activity"/>
    <property type="evidence" value="ECO:0007669"/>
    <property type="project" value="TreeGrafter"/>
</dbReference>
<comment type="caution">
    <text evidence="5">The sequence shown here is derived from an EMBL/GenBank/DDBJ whole genome shotgun (WGS) entry which is preliminary data.</text>
</comment>
<dbReference type="InterPro" id="IPR000843">
    <property type="entry name" value="HTH_LacI"/>
</dbReference>
<dbReference type="Proteomes" id="UP001055804">
    <property type="component" value="Unassembled WGS sequence"/>
</dbReference>
<gene>
    <name evidence="5" type="ORF">NJQ99_12080</name>
</gene>
<keyword evidence="2" id="KW-0238">DNA-binding</keyword>
<evidence type="ECO:0000256" key="1">
    <source>
        <dbReference type="ARBA" id="ARBA00023015"/>
    </source>
</evidence>
<dbReference type="CDD" id="cd06267">
    <property type="entry name" value="PBP1_LacI_sugar_binding-like"/>
    <property type="match status" value="1"/>
</dbReference>
<dbReference type="SUPFAM" id="SSF53822">
    <property type="entry name" value="Periplasmic binding protein-like I"/>
    <property type="match status" value="1"/>
</dbReference>
<dbReference type="Pfam" id="PF00356">
    <property type="entry name" value="LacI"/>
    <property type="match status" value="1"/>
</dbReference>
<dbReference type="RefSeq" id="WP_269333086.1">
    <property type="nucleotide sequence ID" value="NZ_JAMZFT010000002.1"/>
</dbReference>
<reference evidence="5" key="1">
    <citation type="submission" date="2022-06" db="EMBL/GenBank/DDBJ databases">
        <title>Isolation and Genomics of Futiania mangrovii gen. nov., sp. nov., a Rare and Metabolically-versatile member in the Class Alphaproteobacteria.</title>
        <authorList>
            <person name="Liu L."/>
            <person name="Huang W.-C."/>
            <person name="Pan J."/>
            <person name="Li J."/>
            <person name="Huang Y."/>
            <person name="Du H."/>
            <person name="Liu Y."/>
            <person name="Li M."/>
        </authorList>
    </citation>
    <scope>NUCLEOTIDE SEQUENCE</scope>
    <source>
        <strain evidence="5">FT118</strain>
    </source>
</reference>
<dbReference type="Pfam" id="PF13377">
    <property type="entry name" value="Peripla_BP_3"/>
    <property type="match status" value="1"/>
</dbReference>
<dbReference type="Gene3D" id="3.40.50.2300">
    <property type="match status" value="2"/>
</dbReference>
<dbReference type="EMBL" id="JAMZFT010000002">
    <property type="protein sequence ID" value="MCP1337154.1"/>
    <property type="molecule type" value="Genomic_DNA"/>
</dbReference>
<name>A0A9J6PM83_9PROT</name>
<evidence type="ECO:0000313" key="6">
    <source>
        <dbReference type="Proteomes" id="UP001055804"/>
    </source>
</evidence>
<dbReference type="AlphaFoldDB" id="A0A9J6PM83"/>
<dbReference type="PANTHER" id="PTHR30146:SF109">
    <property type="entry name" value="HTH-TYPE TRANSCRIPTIONAL REGULATOR GALS"/>
    <property type="match status" value="1"/>
</dbReference>
<dbReference type="GO" id="GO:0000976">
    <property type="term" value="F:transcription cis-regulatory region binding"/>
    <property type="evidence" value="ECO:0007669"/>
    <property type="project" value="TreeGrafter"/>
</dbReference>
<keyword evidence="3" id="KW-0804">Transcription</keyword>